<reference evidence="1" key="1">
    <citation type="journal article" date="2021" name="New Phytol.">
        <title>Evolutionary innovations through gain and loss of genes in the ectomycorrhizal Boletales.</title>
        <authorList>
            <person name="Wu G."/>
            <person name="Miyauchi S."/>
            <person name="Morin E."/>
            <person name="Kuo A."/>
            <person name="Drula E."/>
            <person name="Varga T."/>
            <person name="Kohler A."/>
            <person name="Feng B."/>
            <person name="Cao Y."/>
            <person name="Lipzen A."/>
            <person name="Daum C."/>
            <person name="Hundley H."/>
            <person name="Pangilinan J."/>
            <person name="Johnson J."/>
            <person name="Barry K."/>
            <person name="LaButti K."/>
            <person name="Ng V."/>
            <person name="Ahrendt S."/>
            <person name="Min B."/>
            <person name="Choi I.G."/>
            <person name="Park H."/>
            <person name="Plett J.M."/>
            <person name="Magnuson J."/>
            <person name="Spatafora J.W."/>
            <person name="Nagy L.G."/>
            <person name="Henrissat B."/>
            <person name="Grigoriev I.V."/>
            <person name="Yang Z.L."/>
            <person name="Xu J."/>
            <person name="Martin F.M."/>
        </authorList>
    </citation>
    <scope>NUCLEOTIDE SEQUENCE</scope>
    <source>
        <strain evidence="1">KUC20120723A-06</strain>
    </source>
</reference>
<protein>
    <submittedName>
        <fullName evidence="1">Uncharacterized protein</fullName>
    </submittedName>
</protein>
<sequence>MSLFTAAPAITITDATPPKTAASATSASSTPTASGSSYRLLYRGSLSLPDSYLLLDGLTFTARLASTDLLHNPLALALESMRGRPSLRFKGTAKIKDVWLDTSGEVCMDIHPFATLSRVYFENMLCLAEIGVRVALGDTDGPETTEILIYGEPSTELLPSTSKAPPIIIRVARITPAPRPPRPDDPTPRRPPAHLQFGSKSKRLPESHKHLLESFESLGASKRIRLKGKDKGTTIEDDEIVKRARDVMMHLPKPGQSAAVFKVPALPRTKSKSTANGEDVFGVIQPSNDKGKGKARDVDTFDARVSITSDSTIEEENKTVIKKTAVKHLSSVGVNKSHPEFKDLYGFVYKGAAFALVRFPLHWCRFMGGPRLMARAGGFSGTFTMSLGS</sequence>
<organism evidence="1 2">
    <name type="scientific">Leucogyrophana mollusca</name>
    <dbReference type="NCBI Taxonomy" id="85980"/>
    <lineage>
        <taxon>Eukaryota</taxon>
        <taxon>Fungi</taxon>
        <taxon>Dikarya</taxon>
        <taxon>Basidiomycota</taxon>
        <taxon>Agaricomycotina</taxon>
        <taxon>Agaricomycetes</taxon>
        <taxon>Agaricomycetidae</taxon>
        <taxon>Boletales</taxon>
        <taxon>Boletales incertae sedis</taxon>
        <taxon>Leucogyrophana</taxon>
    </lineage>
</organism>
<evidence type="ECO:0000313" key="2">
    <source>
        <dbReference type="Proteomes" id="UP000790709"/>
    </source>
</evidence>
<dbReference type="Proteomes" id="UP000790709">
    <property type="component" value="Unassembled WGS sequence"/>
</dbReference>
<proteinExistence type="predicted"/>
<comment type="caution">
    <text evidence="1">The sequence shown here is derived from an EMBL/GenBank/DDBJ whole genome shotgun (WGS) entry which is preliminary data.</text>
</comment>
<gene>
    <name evidence="1" type="ORF">BV22DRAFT_1039152</name>
</gene>
<keyword evidence="2" id="KW-1185">Reference proteome</keyword>
<name>A0ACB8B6G1_9AGAM</name>
<accession>A0ACB8B6G1</accession>
<dbReference type="EMBL" id="MU266546">
    <property type="protein sequence ID" value="KAH7921024.1"/>
    <property type="molecule type" value="Genomic_DNA"/>
</dbReference>
<evidence type="ECO:0000313" key="1">
    <source>
        <dbReference type="EMBL" id="KAH7921024.1"/>
    </source>
</evidence>